<evidence type="ECO:0000256" key="7">
    <source>
        <dbReference type="ARBA" id="ARBA00022737"/>
    </source>
</evidence>
<dbReference type="GO" id="GO:0004674">
    <property type="term" value="F:protein serine/threonine kinase activity"/>
    <property type="evidence" value="ECO:0007669"/>
    <property type="project" value="UniProtKB-KW"/>
</dbReference>
<evidence type="ECO:0000256" key="9">
    <source>
        <dbReference type="ARBA" id="ARBA00022777"/>
    </source>
</evidence>
<evidence type="ECO:0000259" key="18">
    <source>
        <dbReference type="PROSITE" id="PS50011"/>
    </source>
</evidence>
<dbReference type="FunFam" id="3.80.10.10:FF:000383">
    <property type="entry name" value="Leucine-rich repeat receptor protein kinase EMS1"/>
    <property type="match status" value="1"/>
</dbReference>
<dbReference type="InterPro" id="IPR008271">
    <property type="entry name" value="Ser/Thr_kinase_AS"/>
</dbReference>
<dbReference type="AlphaFoldDB" id="A0AA38CNX8"/>
<dbReference type="InterPro" id="IPR001611">
    <property type="entry name" value="Leu-rich_rpt"/>
</dbReference>
<keyword evidence="5" id="KW-0808">Transferase</keyword>
<evidence type="ECO:0000256" key="2">
    <source>
        <dbReference type="ARBA" id="ARBA00012513"/>
    </source>
</evidence>
<feature type="domain" description="Protein kinase" evidence="18">
    <location>
        <begin position="565"/>
        <end position="846"/>
    </location>
</feature>
<dbReference type="Gene3D" id="2.60.120.430">
    <property type="entry name" value="Galactose-binding lectin"/>
    <property type="match status" value="1"/>
</dbReference>
<evidence type="ECO:0000256" key="15">
    <source>
        <dbReference type="ARBA" id="ARBA00048679"/>
    </source>
</evidence>
<dbReference type="SMART" id="SM00220">
    <property type="entry name" value="S_TKc"/>
    <property type="match status" value="1"/>
</dbReference>
<evidence type="ECO:0000256" key="16">
    <source>
        <dbReference type="PROSITE-ProRule" id="PRU10141"/>
    </source>
</evidence>
<dbReference type="EC" id="2.7.11.1" evidence="2"/>
<feature type="non-terminal residue" evidence="19">
    <location>
        <position position="880"/>
    </location>
</feature>
<dbReference type="PROSITE" id="PS00107">
    <property type="entry name" value="PROTEIN_KINASE_ATP"/>
    <property type="match status" value="1"/>
</dbReference>
<dbReference type="GO" id="GO:0005524">
    <property type="term" value="F:ATP binding"/>
    <property type="evidence" value="ECO:0007669"/>
    <property type="project" value="UniProtKB-UniRule"/>
</dbReference>
<gene>
    <name evidence="19" type="ORF">KI387_013681</name>
</gene>
<evidence type="ECO:0000256" key="5">
    <source>
        <dbReference type="ARBA" id="ARBA00022679"/>
    </source>
</evidence>
<sequence>FLSIDCGGEINRTDPETNITWVTDDNYVIGGGLKVDINNSASPFYLQTARVFPKPNNKSCYRLPLTPNVPHLLRLWFNGGTFNGLQQFPRFDFSIETVDMLSFRQLRFQDEQSIPRGERVLLTSGEEVYICLIRSSEEDNLFLSAIELRRLEKGMYDVLKPGQMLRLLGRYDIGADSTARYPQDPFDRMWLPLSIAGSQNVSVVKPISSNNTLNHPPPVVMQTAAVTNSDSLHFSLPEYPIPQIIKSFVLLLYFAEIEQLNGSESRIFDVLINNETSLAHIILQRDFSTREIAFPSNIPQLLLTLQRDSTSSRGPIINAFEHYQLLPSQPSTSPMDGQALEAVKQRFNIKNWISDPCFVVPWEGIQCTNISSSIRVSEINLSGRNLTGSIPPSLAQLTELTLMSLDNNHLTGALPNLSSLTKLERLYLHNNNLSGSVPDWISQLNNLRELVIENNNFSGVIPQKVLDDQPSLEIRYGGNYYLCMNKGECTRSSHTKGHKWRVILGVIVSGFVIMGLVFLVVTRIRRKKKLKSDIRGRLPDYSMVMVPNPSKSQSFSLEEMTTTTENFSHNIGQGGFGSVFWGKLQDEKQIAVKVLSLFSKLGIEQFLNEIDLLSRVHHKNLVSLLGYCNESRDLMLVYEYMPGGSLNQHLHGSNPLKYSELDWKTRLKIALDAAQGLEYLHIGCSPKIIHRDVKTANILLDNNLNGKLADFGISRVAMDEEASHVFTGVKGTAGYLDPKYFNTHKLTEKSDVYSFGVVLLEIICGRRPIDFTLPEEKIDLVKWVTPYVEQLEDPLQILEIADKRLPNNSNMKSISNVAKLAMKCTADEPSSRPTINEVVVEIKEAMRYEATFGEVSGEMSLKYSDLDSRNVSESTSHSSN</sequence>
<dbReference type="InterPro" id="IPR000719">
    <property type="entry name" value="Prot_kinase_dom"/>
</dbReference>
<evidence type="ECO:0000256" key="12">
    <source>
        <dbReference type="ARBA" id="ARBA00023136"/>
    </source>
</evidence>
<dbReference type="Pfam" id="PF13855">
    <property type="entry name" value="LRR_8"/>
    <property type="match status" value="1"/>
</dbReference>
<evidence type="ECO:0000256" key="11">
    <source>
        <dbReference type="ARBA" id="ARBA00022989"/>
    </source>
</evidence>
<comment type="subcellular location">
    <subcellularLocation>
        <location evidence="1">Membrane</location>
        <topology evidence="1">Single-pass membrane protein</topology>
    </subcellularLocation>
</comment>
<protein>
    <recommendedName>
        <fullName evidence="2">non-specific serine/threonine protein kinase</fullName>
        <ecNumber evidence="2">2.7.11.1</ecNumber>
    </recommendedName>
</protein>
<keyword evidence="10 16" id="KW-0067">ATP-binding</keyword>
<feature type="binding site" evidence="16">
    <location>
        <position position="593"/>
    </location>
    <ligand>
        <name>ATP</name>
        <dbReference type="ChEBI" id="CHEBI:30616"/>
    </ligand>
</feature>
<keyword evidence="12 17" id="KW-0472">Membrane</keyword>
<dbReference type="CDD" id="cd14066">
    <property type="entry name" value="STKc_IRAK"/>
    <property type="match status" value="1"/>
</dbReference>
<dbReference type="FunFam" id="3.30.200.20:FF:000178">
    <property type="entry name" value="serine/threonine-protein kinase PBS1-like"/>
    <property type="match status" value="1"/>
</dbReference>
<dbReference type="InterPro" id="IPR017441">
    <property type="entry name" value="Protein_kinase_ATP_BS"/>
</dbReference>
<evidence type="ECO:0000256" key="1">
    <source>
        <dbReference type="ARBA" id="ARBA00004167"/>
    </source>
</evidence>
<dbReference type="InterPro" id="IPR011009">
    <property type="entry name" value="Kinase-like_dom_sf"/>
</dbReference>
<comment type="caution">
    <text evidence="19">The sequence shown here is derived from an EMBL/GenBank/DDBJ whole genome shotgun (WGS) entry which is preliminary data.</text>
</comment>
<dbReference type="PROSITE" id="PS50011">
    <property type="entry name" value="PROTEIN_KINASE_DOM"/>
    <property type="match status" value="1"/>
</dbReference>
<dbReference type="OMA" id="RIKDPWI"/>
<keyword evidence="11 17" id="KW-1133">Transmembrane helix</keyword>
<dbReference type="Gene3D" id="3.80.10.10">
    <property type="entry name" value="Ribonuclease Inhibitor"/>
    <property type="match status" value="1"/>
</dbReference>
<dbReference type="SUPFAM" id="SSF56112">
    <property type="entry name" value="Protein kinase-like (PK-like)"/>
    <property type="match status" value="1"/>
</dbReference>
<dbReference type="Pfam" id="PF12819">
    <property type="entry name" value="Malectin_like"/>
    <property type="match status" value="1"/>
</dbReference>
<dbReference type="EMBL" id="JAHRHJ020000009">
    <property type="protein sequence ID" value="KAH9302098.1"/>
    <property type="molecule type" value="Genomic_DNA"/>
</dbReference>
<keyword evidence="8 16" id="KW-0547">Nucleotide-binding</keyword>
<evidence type="ECO:0000256" key="14">
    <source>
        <dbReference type="ARBA" id="ARBA00047899"/>
    </source>
</evidence>
<evidence type="ECO:0000256" key="10">
    <source>
        <dbReference type="ARBA" id="ARBA00022840"/>
    </source>
</evidence>
<keyword evidence="20" id="KW-1185">Reference proteome</keyword>
<evidence type="ECO:0000256" key="3">
    <source>
        <dbReference type="ARBA" id="ARBA00022527"/>
    </source>
</evidence>
<evidence type="ECO:0000256" key="4">
    <source>
        <dbReference type="ARBA" id="ARBA00022614"/>
    </source>
</evidence>
<feature type="transmembrane region" description="Helical" evidence="17">
    <location>
        <begin position="500"/>
        <end position="521"/>
    </location>
</feature>
<keyword evidence="13" id="KW-0675">Receptor</keyword>
<evidence type="ECO:0000256" key="13">
    <source>
        <dbReference type="ARBA" id="ARBA00023170"/>
    </source>
</evidence>
<dbReference type="FunFam" id="1.10.510.10:FF:000146">
    <property type="entry name" value="LRR receptor-like serine/threonine-protein kinase IOS1"/>
    <property type="match status" value="1"/>
</dbReference>
<keyword evidence="6 17" id="KW-0812">Transmembrane</keyword>
<dbReference type="PANTHER" id="PTHR45631">
    <property type="entry name" value="OS07G0107800 PROTEIN-RELATED"/>
    <property type="match status" value="1"/>
</dbReference>
<keyword evidence="3" id="KW-0723">Serine/threonine-protein kinase</keyword>
<evidence type="ECO:0000256" key="6">
    <source>
        <dbReference type="ARBA" id="ARBA00022692"/>
    </source>
</evidence>
<comment type="catalytic activity">
    <reaction evidence="15">
        <text>L-seryl-[protein] + ATP = O-phospho-L-seryl-[protein] + ADP + H(+)</text>
        <dbReference type="Rhea" id="RHEA:17989"/>
        <dbReference type="Rhea" id="RHEA-COMP:9863"/>
        <dbReference type="Rhea" id="RHEA-COMP:11604"/>
        <dbReference type="ChEBI" id="CHEBI:15378"/>
        <dbReference type="ChEBI" id="CHEBI:29999"/>
        <dbReference type="ChEBI" id="CHEBI:30616"/>
        <dbReference type="ChEBI" id="CHEBI:83421"/>
        <dbReference type="ChEBI" id="CHEBI:456216"/>
        <dbReference type="EC" id="2.7.11.1"/>
    </reaction>
</comment>
<dbReference type="InterPro" id="IPR024788">
    <property type="entry name" value="Malectin-like_Carb-bd_dom"/>
</dbReference>
<proteinExistence type="predicted"/>
<dbReference type="PROSITE" id="PS00108">
    <property type="entry name" value="PROTEIN_KINASE_ST"/>
    <property type="match status" value="1"/>
</dbReference>
<dbReference type="Gene3D" id="3.30.200.20">
    <property type="entry name" value="Phosphorylase Kinase, domain 1"/>
    <property type="match status" value="1"/>
</dbReference>
<dbReference type="SUPFAM" id="SSF52058">
    <property type="entry name" value="L domain-like"/>
    <property type="match status" value="1"/>
</dbReference>
<dbReference type="Pfam" id="PF07714">
    <property type="entry name" value="PK_Tyr_Ser-Thr"/>
    <property type="match status" value="1"/>
</dbReference>
<dbReference type="GO" id="GO:0016020">
    <property type="term" value="C:membrane"/>
    <property type="evidence" value="ECO:0007669"/>
    <property type="project" value="UniProtKB-SubCell"/>
</dbReference>
<dbReference type="InterPro" id="IPR032675">
    <property type="entry name" value="LRR_dom_sf"/>
</dbReference>
<organism evidence="19 20">
    <name type="scientific">Taxus chinensis</name>
    <name type="common">Chinese yew</name>
    <name type="synonym">Taxus wallichiana var. chinensis</name>
    <dbReference type="NCBI Taxonomy" id="29808"/>
    <lineage>
        <taxon>Eukaryota</taxon>
        <taxon>Viridiplantae</taxon>
        <taxon>Streptophyta</taxon>
        <taxon>Embryophyta</taxon>
        <taxon>Tracheophyta</taxon>
        <taxon>Spermatophyta</taxon>
        <taxon>Pinopsida</taxon>
        <taxon>Pinidae</taxon>
        <taxon>Conifers II</taxon>
        <taxon>Cupressales</taxon>
        <taxon>Taxaceae</taxon>
        <taxon>Taxus</taxon>
    </lineage>
</organism>
<dbReference type="Proteomes" id="UP000824469">
    <property type="component" value="Unassembled WGS sequence"/>
</dbReference>
<keyword evidence="9" id="KW-0418">Kinase</keyword>
<evidence type="ECO:0000313" key="19">
    <source>
        <dbReference type="EMBL" id="KAH9302098.1"/>
    </source>
</evidence>
<keyword evidence="4" id="KW-0433">Leucine-rich repeat</keyword>
<evidence type="ECO:0000256" key="17">
    <source>
        <dbReference type="SAM" id="Phobius"/>
    </source>
</evidence>
<keyword evidence="7" id="KW-0677">Repeat</keyword>
<evidence type="ECO:0000313" key="20">
    <source>
        <dbReference type="Proteomes" id="UP000824469"/>
    </source>
</evidence>
<name>A0AA38CNX8_TAXCH</name>
<evidence type="ECO:0000256" key="8">
    <source>
        <dbReference type="ARBA" id="ARBA00022741"/>
    </source>
</evidence>
<dbReference type="Gene3D" id="1.10.510.10">
    <property type="entry name" value="Transferase(Phosphotransferase) domain 1"/>
    <property type="match status" value="1"/>
</dbReference>
<comment type="catalytic activity">
    <reaction evidence="14">
        <text>L-threonyl-[protein] + ATP = O-phospho-L-threonyl-[protein] + ADP + H(+)</text>
        <dbReference type="Rhea" id="RHEA:46608"/>
        <dbReference type="Rhea" id="RHEA-COMP:11060"/>
        <dbReference type="Rhea" id="RHEA-COMP:11605"/>
        <dbReference type="ChEBI" id="CHEBI:15378"/>
        <dbReference type="ChEBI" id="CHEBI:30013"/>
        <dbReference type="ChEBI" id="CHEBI:30616"/>
        <dbReference type="ChEBI" id="CHEBI:61977"/>
        <dbReference type="ChEBI" id="CHEBI:456216"/>
        <dbReference type="EC" id="2.7.11.1"/>
    </reaction>
</comment>
<reference evidence="19 20" key="1">
    <citation type="journal article" date="2021" name="Nat. Plants">
        <title>The Taxus genome provides insights into paclitaxel biosynthesis.</title>
        <authorList>
            <person name="Xiong X."/>
            <person name="Gou J."/>
            <person name="Liao Q."/>
            <person name="Li Y."/>
            <person name="Zhou Q."/>
            <person name="Bi G."/>
            <person name="Li C."/>
            <person name="Du R."/>
            <person name="Wang X."/>
            <person name="Sun T."/>
            <person name="Guo L."/>
            <person name="Liang H."/>
            <person name="Lu P."/>
            <person name="Wu Y."/>
            <person name="Zhang Z."/>
            <person name="Ro D.K."/>
            <person name="Shang Y."/>
            <person name="Huang S."/>
            <person name="Yan J."/>
        </authorList>
    </citation>
    <scope>NUCLEOTIDE SEQUENCE [LARGE SCALE GENOMIC DNA]</scope>
    <source>
        <strain evidence="19">Ta-2019</strain>
    </source>
</reference>
<dbReference type="InterPro" id="IPR001245">
    <property type="entry name" value="Ser-Thr/Tyr_kinase_cat_dom"/>
</dbReference>
<accession>A0AA38CNX8</accession>